<dbReference type="Proteomes" id="UP000248330">
    <property type="component" value="Unassembled WGS sequence"/>
</dbReference>
<feature type="domain" description="SSD" evidence="7">
    <location>
        <begin position="292"/>
        <end position="451"/>
    </location>
</feature>
<reference evidence="8 9" key="1">
    <citation type="submission" date="2018-04" db="EMBL/GenBank/DDBJ databases">
        <title>Genomic Encyclopedia of Type Strains, Phase IV (KMG-IV): sequencing the most valuable type-strain genomes for metagenomic binning, comparative biology and taxonomic classification.</title>
        <authorList>
            <person name="Goeker M."/>
        </authorList>
    </citation>
    <scope>NUCLEOTIDE SEQUENCE [LARGE SCALE GENOMIC DNA]</scope>
    <source>
        <strain evidence="8 9">DSM 104150</strain>
    </source>
</reference>
<dbReference type="EMBL" id="QICN01000002">
    <property type="protein sequence ID" value="PXV70550.1"/>
    <property type="molecule type" value="Genomic_DNA"/>
</dbReference>
<proteinExistence type="predicted"/>
<evidence type="ECO:0000256" key="3">
    <source>
        <dbReference type="ARBA" id="ARBA00022692"/>
    </source>
</evidence>
<name>A0A318EMV7_9GAMM</name>
<feature type="transmembrane region" description="Helical" evidence="6">
    <location>
        <begin position="713"/>
        <end position="736"/>
    </location>
</feature>
<keyword evidence="5 6" id="KW-0472">Membrane</keyword>
<feature type="transmembrane region" description="Helical" evidence="6">
    <location>
        <begin position="823"/>
        <end position="844"/>
    </location>
</feature>
<feature type="transmembrane region" description="Helical" evidence="6">
    <location>
        <begin position="426"/>
        <end position="449"/>
    </location>
</feature>
<organism evidence="8 9">
    <name type="scientific">Sinimarinibacterium flocculans</name>
    <dbReference type="NCBI Taxonomy" id="985250"/>
    <lineage>
        <taxon>Bacteria</taxon>
        <taxon>Pseudomonadati</taxon>
        <taxon>Pseudomonadota</taxon>
        <taxon>Gammaproteobacteria</taxon>
        <taxon>Nevskiales</taxon>
        <taxon>Nevskiaceae</taxon>
        <taxon>Sinimarinibacterium</taxon>
    </lineage>
</organism>
<evidence type="ECO:0000256" key="4">
    <source>
        <dbReference type="ARBA" id="ARBA00022989"/>
    </source>
</evidence>
<evidence type="ECO:0000313" key="8">
    <source>
        <dbReference type="EMBL" id="PXV70550.1"/>
    </source>
</evidence>
<dbReference type="SUPFAM" id="SSF82866">
    <property type="entry name" value="Multidrug efflux transporter AcrB transmembrane domain"/>
    <property type="match status" value="2"/>
</dbReference>
<keyword evidence="9" id="KW-1185">Reference proteome</keyword>
<gene>
    <name evidence="8" type="ORF">C8D93_102409</name>
</gene>
<dbReference type="AlphaFoldDB" id="A0A318EMV7"/>
<keyword evidence="3 6" id="KW-0812">Transmembrane</keyword>
<dbReference type="PROSITE" id="PS50156">
    <property type="entry name" value="SSD"/>
    <property type="match status" value="1"/>
</dbReference>
<feature type="transmembrane region" description="Helical" evidence="6">
    <location>
        <begin position="355"/>
        <end position="376"/>
    </location>
</feature>
<feature type="transmembrane region" description="Helical" evidence="6">
    <location>
        <begin position="791"/>
        <end position="811"/>
    </location>
</feature>
<dbReference type="Gene3D" id="1.20.1640.10">
    <property type="entry name" value="Multidrug efflux transporter AcrB transmembrane domain"/>
    <property type="match status" value="2"/>
</dbReference>
<accession>A0A318EMV7</accession>
<feature type="transmembrane region" description="Helical" evidence="6">
    <location>
        <begin position="742"/>
        <end position="763"/>
    </location>
</feature>
<feature type="transmembrane region" description="Helical" evidence="6">
    <location>
        <begin position="485"/>
        <end position="502"/>
    </location>
</feature>
<dbReference type="InterPro" id="IPR000731">
    <property type="entry name" value="SSD"/>
</dbReference>
<comment type="subcellular location">
    <subcellularLocation>
        <location evidence="1">Cell membrane</location>
        <topology evidence="1">Multi-pass membrane protein</topology>
    </subcellularLocation>
</comment>
<dbReference type="PANTHER" id="PTHR33406">
    <property type="entry name" value="MEMBRANE PROTEIN MJ1562-RELATED"/>
    <property type="match status" value="1"/>
</dbReference>
<protein>
    <recommendedName>
        <fullName evidence="7">SSD domain-containing protein</fullName>
    </recommendedName>
</protein>
<feature type="transmembrane region" description="Helical" evidence="6">
    <location>
        <begin position="326"/>
        <end position="349"/>
    </location>
</feature>
<dbReference type="GO" id="GO:0005886">
    <property type="term" value="C:plasma membrane"/>
    <property type="evidence" value="ECO:0007669"/>
    <property type="project" value="UniProtKB-SubCell"/>
</dbReference>
<evidence type="ECO:0000256" key="6">
    <source>
        <dbReference type="SAM" id="Phobius"/>
    </source>
</evidence>
<dbReference type="InterPro" id="IPR050545">
    <property type="entry name" value="Mycobact_MmpL"/>
</dbReference>
<keyword evidence="4 6" id="KW-1133">Transmembrane helix</keyword>
<evidence type="ECO:0000256" key="2">
    <source>
        <dbReference type="ARBA" id="ARBA00022475"/>
    </source>
</evidence>
<comment type="caution">
    <text evidence="8">The sequence shown here is derived from an EMBL/GenBank/DDBJ whole genome shotgun (WGS) entry which is preliminary data.</text>
</comment>
<dbReference type="Pfam" id="PF03176">
    <property type="entry name" value="MMPL"/>
    <property type="match status" value="1"/>
</dbReference>
<evidence type="ECO:0000313" key="9">
    <source>
        <dbReference type="Proteomes" id="UP000248330"/>
    </source>
</evidence>
<feature type="transmembrane region" description="Helical" evidence="6">
    <location>
        <begin position="685"/>
        <end position="706"/>
    </location>
</feature>
<dbReference type="PANTHER" id="PTHR33406:SF10">
    <property type="entry name" value="SSD DOMAIN-CONTAINING PROTEIN"/>
    <property type="match status" value="1"/>
</dbReference>
<sequence>MTRSERAVARMADFLIGSRKVLAVLFALITIAFGYSATKVQLDPGFLKLIPVEHPYMRTMMQYMDDFSGANKILVNLRWKGEGDIYNPAFMKALQETTDEVFFIPGINRTKVSSLFTPNVYYIEITEDGFRGEPVVPARYSGTEQDLDRVRNNVEHSGQIGQLVAVDLKGAMVQADLHEYDPNAGVKVDYWEVQGKLEEIRGRYESPIQYVYRMKRAREPFEAGEVVAEGYVDYGAMLGMQKFRVLRDVPGAEGKQEFIVEGGEVEVETVDNPAYNPDIEVNIIGFARLLGDVIKGLVGVFAFFAIAFAITAVLLYWYTRSLRTTVVALFVAMLPVLWLIGVLPLLGYGIDPMSILVPFLIFSIGVSHAVQMTNAWRMEVGNGATPAAAAHASFCKLFIPGAAGLLTEALGFGVIMLIDIPIVHELGITACVGVLLMIITNKMILPIILAHLRLEQSAMAHAGDSGIERRSPLVRMIGNCAEPRFAVVVFAAALVLLAGATWKSRDLVIGDSGQGVPELHEDSRYNQDNRVIAGTYDIGVDVLTVIAEAPGFEGDSCLHYPVVELIDRFELYMKGVEGVQSVISVAGIGKLVISAFNEGNPRWRALPRSQVGLSTGSKAFDPNLGLNNEGCKAIQVMIFMKDHEGDTIQHAVAEIKRFVEANPVDGVTLRLASGNVGVMAATNEAVAAAEVTMLLAIFGSLILFCYLTFRSWIGVICVMTPLLLVTVFCNALMATLGIGLKVATLPVIALGVGVGVDYGLYLFERIQHHMADPTVSFRESFERAMVERGSAAVFTAITMSVGVATWIFSALKFQADMGVMLSFMFLVNMFGAVCLLPALGAWFFRERQPTLVATNPAR</sequence>
<evidence type="ECO:0000259" key="7">
    <source>
        <dbReference type="PROSITE" id="PS50156"/>
    </source>
</evidence>
<feature type="transmembrane region" description="Helical" evidence="6">
    <location>
        <begin position="297"/>
        <end position="319"/>
    </location>
</feature>
<evidence type="ECO:0000256" key="5">
    <source>
        <dbReference type="ARBA" id="ARBA00023136"/>
    </source>
</evidence>
<feature type="transmembrane region" description="Helical" evidence="6">
    <location>
        <begin position="397"/>
        <end position="420"/>
    </location>
</feature>
<dbReference type="RefSeq" id="WP_245903826.1">
    <property type="nucleotide sequence ID" value="NZ_CAWNXA010000002.1"/>
</dbReference>
<keyword evidence="2" id="KW-1003">Cell membrane</keyword>
<dbReference type="InterPro" id="IPR004869">
    <property type="entry name" value="MMPL_dom"/>
</dbReference>
<evidence type="ECO:0000256" key="1">
    <source>
        <dbReference type="ARBA" id="ARBA00004651"/>
    </source>
</evidence>